<sequence length="748" mass="82573">MWRLKQFIPKDQASLEGKSVDVGAFKLQVRSMIAQGGFSSVYLAKDAVTGKQYAVKHIICNDDESLDLVRKEVAVMKSLRGHPNVVMLHAQAMYDMGRTKECFLVMDHCEKTLVHLLDGRGAGYFEEKQLLLIFLDICNAVYALHCQAPAIAHRDLKAENVLMGPDGLWKLCDFGSTSINHKCFDKPGEMGVEEDIIRKHTTPAYRSPEMWDLYRRELISEKVDIWALGCLLYRIAYLKSAFDGESKLQILNGNYKIPDMPRYSSTITELIKDMLTPNPESRPDVLQQIWHRVNESLPSDFRKSFPEKPPSLSSSNVESSTHTLLDAGLSNLAKNSHPLPSRTAPPPPASKDVERRSFQSREGGSAGAFWSTQYAQEQHSAENGSDTGRMVEAKSPTVSRNVSPLHGSSASANNSPTGEVTSKDGTQTELRKQQDLENSRGRADDQGIRGHETVGHRDGFQQDEGRLKLSARTPRRSNPGIPEVSKSSKNAFDEFVSQLESATNVNHESAQKVAESSHLDLEGLRGALQQAVTEKEEVTARYEKLTAICRSQRQEIQDLKSALKAATSREAHLSSAKSPPSYSHMQLAQEKQTRSENWQAFDQGKAKQAGSIWELQDGLSDVSSGGEVSDNLNWQAFGESVMHKSATQQSENVRFKSKVSVASKDSMFGTVGVSTNALQTQHMKSGSTSKGGDSWGFVSETNSFQDSRSFLNSNASAPSSTIGRDGNSMKDNRDSRSTGQKPMGWAGF</sequence>
<evidence type="ECO:0000313" key="2">
    <source>
        <dbReference type="Proteomes" id="UP001162992"/>
    </source>
</evidence>
<keyword evidence="2" id="KW-1185">Reference proteome</keyword>
<evidence type="ECO:0000313" key="1">
    <source>
        <dbReference type="EMBL" id="KAJ7560467.1"/>
    </source>
</evidence>
<accession>A0ACC2E228</accession>
<proteinExistence type="predicted"/>
<dbReference type="Proteomes" id="UP001162992">
    <property type="component" value="Chromosome 4"/>
</dbReference>
<comment type="caution">
    <text evidence="1">The sequence shown here is derived from an EMBL/GenBank/DDBJ whole genome shotgun (WGS) entry which is preliminary data.</text>
</comment>
<name>A0ACC2E228_DIPCM</name>
<dbReference type="EMBL" id="CM055095">
    <property type="protein sequence ID" value="KAJ7560467.1"/>
    <property type="molecule type" value="Genomic_DNA"/>
</dbReference>
<protein>
    <submittedName>
        <fullName evidence="1">Uncharacterized protein</fullName>
    </submittedName>
</protein>
<reference evidence="2" key="1">
    <citation type="journal article" date="2024" name="Proc. Natl. Acad. Sci. U.S.A.">
        <title>Extraordinary preservation of gene collinearity over three hundred million years revealed in homosporous lycophytes.</title>
        <authorList>
            <person name="Li C."/>
            <person name="Wickell D."/>
            <person name="Kuo L.Y."/>
            <person name="Chen X."/>
            <person name="Nie B."/>
            <person name="Liao X."/>
            <person name="Peng D."/>
            <person name="Ji J."/>
            <person name="Jenkins J."/>
            <person name="Williams M."/>
            <person name="Shu S."/>
            <person name="Plott C."/>
            <person name="Barry K."/>
            <person name="Rajasekar S."/>
            <person name="Grimwood J."/>
            <person name="Han X."/>
            <person name="Sun S."/>
            <person name="Hou Z."/>
            <person name="He W."/>
            <person name="Dai G."/>
            <person name="Sun C."/>
            <person name="Schmutz J."/>
            <person name="Leebens-Mack J.H."/>
            <person name="Li F.W."/>
            <person name="Wang L."/>
        </authorList>
    </citation>
    <scope>NUCLEOTIDE SEQUENCE [LARGE SCALE GENOMIC DNA]</scope>
    <source>
        <strain evidence="2">cv. PW_Plant_1</strain>
    </source>
</reference>
<organism evidence="1 2">
    <name type="scientific">Diphasiastrum complanatum</name>
    <name type="common">Issler's clubmoss</name>
    <name type="synonym">Lycopodium complanatum</name>
    <dbReference type="NCBI Taxonomy" id="34168"/>
    <lineage>
        <taxon>Eukaryota</taxon>
        <taxon>Viridiplantae</taxon>
        <taxon>Streptophyta</taxon>
        <taxon>Embryophyta</taxon>
        <taxon>Tracheophyta</taxon>
        <taxon>Lycopodiopsida</taxon>
        <taxon>Lycopodiales</taxon>
        <taxon>Lycopodiaceae</taxon>
        <taxon>Lycopodioideae</taxon>
        <taxon>Diphasiastrum</taxon>
    </lineage>
</organism>
<gene>
    <name evidence="1" type="ORF">O6H91_04G131200</name>
</gene>